<dbReference type="Gene3D" id="3.40.630.10">
    <property type="entry name" value="Zn peptidases"/>
    <property type="match status" value="1"/>
</dbReference>
<dbReference type="NCBIfam" id="NF005914">
    <property type="entry name" value="PRK07907.1"/>
    <property type="match status" value="1"/>
</dbReference>
<evidence type="ECO:0000313" key="5">
    <source>
        <dbReference type="EMBL" id="MCU9593986.1"/>
    </source>
</evidence>
<keyword evidence="1" id="KW-0645">Protease</keyword>
<evidence type="ECO:0000256" key="1">
    <source>
        <dbReference type="ARBA" id="ARBA00022670"/>
    </source>
</evidence>
<keyword evidence="5" id="KW-0224">Dipeptidase</keyword>
<sequence>MVNKWIEYLEQNKDQQLMKLKEFLKIPSVSALSKHKKDIHKAARWLSNELERIGMENVKVMETEGHPIVYADWIHADHKPTVLIYGHYDVQPVDPLHLWETPPFEPTVRDGKIFARGASDDKGQVFMHIKALEALLKTEGKLPINIKIIIEGEEEIGSPHLPKFIEENKELLQADVLVISDTGMIEKGKPSITYGLRGLTGLQIDIQGAKTDLHSGAYGGGVQNAAHALVQLLSTFHDEEGRIMVDGFYDNVLSITDEEKQAINALQLDDEKVRTELGVPELFGEPGYSFYERTSYRPTLEINGMYSGFQEEGIKTVLPNQASAKITCRLVPNQEPEQILELIKQHIEKHKPKGVTVKITPFDSGAPFVTPLNHPAIQAAGRAASKIYGTETAYIRSGGSIPIVADFAQILQVPIVLLGFSLDSENFHAPNEHFHLENFYKGMQTMCEYWNELAEIRFK</sequence>
<dbReference type="PANTHER" id="PTHR43270">
    <property type="entry name" value="BETA-ALA-HIS DIPEPTIDASE"/>
    <property type="match status" value="1"/>
</dbReference>
<proteinExistence type="predicted"/>
<accession>A0ABT2WGD3</accession>
<dbReference type="InterPro" id="IPR002933">
    <property type="entry name" value="Peptidase_M20"/>
</dbReference>
<dbReference type="EMBL" id="JAOUSE010000011">
    <property type="protein sequence ID" value="MCU9593986.1"/>
    <property type="molecule type" value="Genomic_DNA"/>
</dbReference>
<evidence type="ECO:0000256" key="3">
    <source>
        <dbReference type="ARBA" id="ARBA00022801"/>
    </source>
</evidence>
<dbReference type="InterPro" id="IPR011650">
    <property type="entry name" value="Peptidase_M20_dimer"/>
</dbReference>
<dbReference type="GO" id="GO:0016805">
    <property type="term" value="F:dipeptidase activity"/>
    <property type="evidence" value="ECO:0007669"/>
    <property type="project" value="UniProtKB-KW"/>
</dbReference>
<keyword evidence="6" id="KW-1185">Reference proteome</keyword>
<feature type="domain" description="Peptidase M20 dimerisation" evidence="4">
    <location>
        <begin position="194"/>
        <end position="354"/>
    </location>
</feature>
<dbReference type="PANTHER" id="PTHR43270:SF12">
    <property type="entry name" value="SUCCINYL-DIAMINOPIMELATE DESUCCINYLASE"/>
    <property type="match status" value="1"/>
</dbReference>
<protein>
    <submittedName>
        <fullName evidence="5">Dipeptidase</fullName>
        <ecNumber evidence="5">3.4.13.-</ecNumber>
    </submittedName>
</protein>
<organism evidence="5 6">
    <name type="scientific">Pallidibacillus thermolactis</name>
    <dbReference type="NCBI Taxonomy" id="251051"/>
    <lineage>
        <taxon>Bacteria</taxon>
        <taxon>Bacillati</taxon>
        <taxon>Bacillota</taxon>
        <taxon>Bacilli</taxon>
        <taxon>Bacillales</taxon>
        <taxon>Bacillaceae</taxon>
        <taxon>Pallidibacillus</taxon>
    </lineage>
</organism>
<reference evidence="5 6" key="1">
    <citation type="submission" date="2022-10" db="EMBL/GenBank/DDBJ databases">
        <title>Description of Fervidibacillus gen. nov. in the family Fervidibacillaceae fam. nov. with two species, Fervidibacillus albus sp. nov., and Fervidibacillus halotolerans sp. nov., isolated from tidal flat sediments.</title>
        <authorList>
            <person name="Kwon K.K."/>
            <person name="Yang S.-H."/>
        </authorList>
    </citation>
    <scope>NUCLEOTIDE SEQUENCE [LARGE SCALE GENOMIC DNA]</scope>
    <source>
        <strain evidence="5 6">DSM 23332</strain>
    </source>
</reference>
<dbReference type="EC" id="3.4.13.-" evidence="5"/>
<dbReference type="InterPro" id="IPR051458">
    <property type="entry name" value="Cyt/Met_Dipeptidase"/>
</dbReference>
<dbReference type="NCBIfam" id="NF006579">
    <property type="entry name" value="PRK09104.1"/>
    <property type="match status" value="1"/>
</dbReference>
<name>A0ABT2WGD3_9BACI</name>
<gene>
    <name evidence="5" type="ORF">OEV82_05905</name>
</gene>
<evidence type="ECO:0000313" key="6">
    <source>
        <dbReference type="Proteomes" id="UP001208656"/>
    </source>
</evidence>
<dbReference type="Pfam" id="PF01546">
    <property type="entry name" value="Peptidase_M20"/>
    <property type="match status" value="1"/>
</dbReference>
<dbReference type="RefSeq" id="WP_173662376.1">
    <property type="nucleotide sequence ID" value="NZ_JAOUSE010000011.1"/>
</dbReference>
<evidence type="ECO:0000256" key="2">
    <source>
        <dbReference type="ARBA" id="ARBA00022723"/>
    </source>
</evidence>
<keyword evidence="2" id="KW-0479">Metal-binding</keyword>
<evidence type="ECO:0000259" key="4">
    <source>
        <dbReference type="Pfam" id="PF07687"/>
    </source>
</evidence>
<dbReference type="Proteomes" id="UP001208656">
    <property type="component" value="Unassembled WGS sequence"/>
</dbReference>
<dbReference type="Pfam" id="PF07687">
    <property type="entry name" value="M20_dimer"/>
    <property type="match status" value="1"/>
</dbReference>
<dbReference type="CDD" id="cd05680">
    <property type="entry name" value="M20_dipept_like"/>
    <property type="match status" value="1"/>
</dbReference>
<comment type="caution">
    <text evidence="5">The sequence shown here is derived from an EMBL/GenBank/DDBJ whole genome shotgun (WGS) entry which is preliminary data.</text>
</comment>
<keyword evidence="3 5" id="KW-0378">Hydrolase</keyword>
<dbReference type="Gene3D" id="3.30.70.360">
    <property type="match status" value="1"/>
</dbReference>
<dbReference type="NCBIfam" id="NF006053">
    <property type="entry name" value="PRK08201.1"/>
    <property type="match status" value="1"/>
</dbReference>
<dbReference type="SUPFAM" id="SSF53187">
    <property type="entry name" value="Zn-dependent exopeptidases"/>
    <property type="match status" value="1"/>
</dbReference>